<keyword evidence="1" id="KW-0472">Membrane</keyword>
<dbReference type="PANTHER" id="PTHR35792:SF2">
    <property type="entry name" value="GENERAL STRESS PROTEIN"/>
    <property type="match status" value="1"/>
</dbReference>
<comment type="caution">
    <text evidence="2">The sequence shown here is derived from an EMBL/GenBank/DDBJ whole genome shotgun (WGS) entry which is preliminary data.</text>
</comment>
<sequence length="120" mass="12978">MSKGTSFVKGAVAGAIAGTVAGVLFAPKSGKETRNDIKKKAQELKTQAEDVYKKAKMSLDKKVAEVKKLGTKIDKVKYEELVDGVLAELKNNKEITSEASKKLGVQLKADWNKIKDALQA</sequence>
<keyword evidence="1" id="KW-1133">Transmembrane helix</keyword>
<reference evidence="2" key="2">
    <citation type="journal article" date="2021" name="Microbiome">
        <title>Successional dynamics and alternative stable states in a saline activated sludge microbial community over 9 years.</title>
        <authorList>
            <person name="Wang Y."/>
            <person name="Ye J."/>
            <person name="Ju F."/>
            <person name="Liu L."/>
            <person name="Boyd J.A."/>
            <person name="Deng Y."/>
            <person name="Parks D.H."/>
            <person name="Jiang X."/>
            <person name="Yin X."/>
            <person name="Woodcroft B.J."/>
            <person name="Tyson G.W."/>
            <person name="Hugenholtz P."/>
            <person name="Polz M.F."/>
            <person name="Zhang T."/>
        </authorList>
    </citation>
    <scope>NUCLEOTIDE SEQUENCE</scope>
    <source>
        <strain evidence="2">HKST-UBA17</strain>
    </source>
</reference>
<reference evidence="2" key="1">
    <citation type="submission" date="2020-04" db="EMBL/GenBank/DDBJ databases">
        <authorList>
            <person name="Zhang T."/>
        </authorList>
    </citation>
    <scope>NUCLEOTIDE SEQUENCE</scope>
    <source>
        <strain evidence="2">HKST-UBA17</strain>
    </source>
</reference>
<gene>
    <name evidence="2" type="ORF">KC685_01505</name>
</gene>
<dbReference type="PANTHER" id="PTHR35792">
    <property type="entry name" value="GENERAL STRESS PROTEIN"/>
    <property type="match status" value="1"/>
</dbReference>
<name>A0A955KWG4_9BACT</name>
<dbReference type="Proteomes" id="UP000741282">
    <property type="component" value="Unassembled WGS sequence"/>
</dbReference>
<dbReference type="InterPro" id="IPR024623">
    <property type="entry name" value="YtxH"/>
</dbReference>
<accession>A0A955KWG4</accession>
<evidence type="ECO:0000313" key="2">
    <source>
        <dbReference type="EMBL" id="MCA9376577.1"/>
    </source>
</evidence>
<proteinExistence type="predicted"/>
<organism evidence="2 3">
    <name type="scientific">Candidatus Dojkabacteria bacterium</name>
    <dbReference type="NCBI Taxonomy" id="2099670"/>
    <lineage>
        <taxon>Bacteria</taxon>
        <taxon>Candidatus Dojkabacteria</taxon>
    </lineage>
</organism>
<dbReference type="EMBL" id="JAGQLN010000004">
    <property type="protein sequence ID" value="MCA9376577.1"/>
    <property type="molecule type" value="Genomic_DNA"/>
</dbReference>
<feature type="transmembrane region" description="Helical" evidence="1">
    <location>
        <begin position="6"/>
        <end position="26"/>
    </location>
</feature>
<dbReference type="InterPro" id="IPR052928">
    <property type="entry name" value="Desiccation-related_membrane"/>
</dbReference>
<keyword evidence="1" id="KW-0812">Transmembrane</keyword>
<evidence type="ECO:0000313" key="3">
    <source>
        <dbReference type="Proteomes" id="UP000741282"/>
    </source>
</evidence>
<dbReference type="AlphaFoldDB" id="A0A955KWG4"/>
<evidence type="ECO:0000256" key="1">
    <source>
        <dbReference type="SAM" id="Phobius"/>
    </source>
</evidence>
<dbReference type="Pfam" id="PF12732">
    <property type="entry name" value="YtxH"/>
    <property type="match status" value="1"/>
</dbReference>
<protein>
    <submittedName>
        <fullName evidence="2">YtxH domain-containing protein</fullName>
    </submittedName>
</protein>